<dbReference type="PANTHER" id="PTHR34980:SF2">
    <property type="entry name" value="INNER MEMBRANE PROTEIN YHAH-RELATED"/>
    <property type="match status" value="1"/>
</dbReference>
<keyword evidence="1" id="KW-1133">Transmembrane helix</keyword>
<sequence length="169" mass="18272">MTYHAHAALPHAALPYGPDRTLTLFLEDFAKFKGFATRAEFWWPFVLILTLHLAIAATGLIVIGTTFADDLVSHTSIPLGADPILLNIGIEGAGAVFAFGLVGLHVIIGVVTIMPLIAVTWRRLHDVGLPGPTFFLVAIPVLGWIGLLLLLARPSAPEKHRAKWSDARL</sequence>
<dbReference type="PANTHER" id="PTHR34980">
    <property type="entry name" value="INNER MEMBRANE PROTEIN-RELATED-RELATED"/>
    <property type="match status" value="1"/>
</dbReference>
<keyword evidence="1" id="KW-0812">Transmembrane</keyword>
<evidence type="ECO:0000313" key="2">
    <source>
        <dbReference type="EMBL" id="RJN32539.1"/>
    </source>
</evidence>
<dbReference type="EMBL" id="QYZP01000001">
    <property type="protein sequence ID" value="RJN32539.1"/>
    <property type="molecule type" value="Genomic_DNA"/>
</dbReference>
<proteinExistence type="predicted"/>
<dbReference type="RefSeq" id="WP_119901585.1">
    <property type="nucleotide sequence ID" value="NZ_QYZP01000001.1"/>
</dbReference>
<gene>
    <name evidence="2" type="ORF">D3250_01465</name>
</gene>
<dbReference type="Pfam" id="PF05656">
    <property type="entry name" value="DUF805"/>
    <property type="match status" value="1"/>
</dbReference>
<comment type="caution">
    <text evidence="2">The sequence shown here is derived from an EMBL/GenBank/DDBJ whole genome shotgun (WGS) entry which is preliminary data.</text>
</comment>
<reference evidence="2 3" key="1">
    <citation type="submission" date="2018-09" db="EMBL/GenBank/DDBJ databases">
        <title>Nesterenkonia natronophila sp. nov., an alkaliphilic actinobacteriume isolated from a soda lake, and emended description of the genus Nesterenkonia.</title>
        <authorList>
            <person name="Menes R.J."/>
            <person name="Iriarte A."/>
        </authorList>
    </citation>
    <scope>NUCLEOTIDE SEQUENCE [LARGE SCALE GENOMIC DNA]</scope>
    <source>
        <strain evidence="2 3">M8</strain>
    </source>
</reference>
<protein>
    <submittedName>
        <fullName evidence="2">DUF805 domain-containing protein</fullName>
    </submittedName>
</protein>
<dbReference type="GO" id="GO:0005886">
    <property type="term" value="C:plasma membrane"/>
    <property type="evidence" value="ECO:0007669"/>
    <property type="project" value="TreeGrafter"/>
</dbReference>
<name>A0A3A4G2W2_9MICC</name>
<feature type="transmembrane region" description="Helical" evidence="1">
    <location>
        <begin position="41"/>
        <end position="63"/>
    </location>
</feature>
<organism evidence="2 3">
    <name type="scientific">Nesterenkonia natronophila</name>
    <dbReference type="NCBI Taxonomy" id="2174932"/>
    <lineage>
        <taxon>Bacteria</taxon>
        <taxon>Bacillati</taxon>
        <taxon>Actinomycetota</taxon>
        <taxon>Actinomycetes</taxon>
        <taxon>Micrococcales</taxon>
        <taxon>Micrococcaceae</taxon>
        <taxon>Nesterenkonia</taxon>
    </lineage>
</organism>
<evidence type="ECO:0000313" key="3">
    <source>
        <dbReference type="Proteomes" id="UP000266615"/>
    </source>
</evidence>
<feature type="transmembrane region" description="Helical" evidence="1">
    <location>
        <begin position="134"/>
        <end position="152"/>
    </location>
</feature>
<keyword evidence="1" id="KW-0472">Membrane</keyword>
<dbReference type="OrthoDB" id="9812349at2"/>
<evidence type="ECO:0000256" key="1">
    <source>
        <dbReference type="SAM" id="Phobius"/>
    </source>
</evidence>
<feature type="transmembrane region" description="Helical" evidence="1">
    <location>
        <begin position="84"/>
        <end position="114"/>
    </location>
</feature>
<dbReference type="Proteomes" id="UP000266615">
    <property type="component" value="Unassembled WGS sequence"/>
</dbReference>
<dbReference type="AlphaFoldDB" id="A0A3A4G2W2"/>
<accession>A0A3A4G2W2</accession>
<keyword evidence="3" id="KW-1185">Reference proteome</keyword>
<dbReference type="InterPro" id="IPR008523">
    <property type="entry name" value="DUF805"/>
</dbReference>